<proteinExistence type="predicted"/>
<dbReference type="Pfam" id="PF00578">
    <property type="entry name" value="AhpC-TSA"/>
    <property type="match status" value="1"/>
</dbReference>
<feature type="compositionally biased region" description="Low complexity" evidence="1">
    <location>
        <begin position="279"/>
        <end position="296"/>
    </location>
</feature>
<evidence type="ECO:0000259" key="3">
    <source>
        <dbReference type="PROSITE" id="PS51352"/>
    </source>
</evidence>
<dbReference type="InterPro" id="IPR013766">
    <property type="entry name" value="Thioredoxin_domain"/>
</dbReference>
<dbReference type="PANTHER" id="PTHR42852">
    <property type="entry name" value="THIOL:DISULFIDE INTERCHANGE PROTEIN DSBE"/>
    <property type="match status" value="1"/>
</dbReference>
<dbReference type="InterPro" id="IPR050553">
    <property type="entry name" value="Thioredoxin_ResA/DsbE_sf"/>
</dbReference>
<feature type="domain" description="Thioredoxin" evidence="3">
    <location>
        <begin position="301"/>
        <end position="444"/>
    </location>
</feature>
<dbReference type="EMBL" id="CP036425">
    <property type="protein sequence ID" value="QDU33227.1"/>
    <property type="molecule type" value="Genomic_DNA"/>
</dbReference>
<keyword evidence="2" id="KW-0732">Signal</keyword>
<dbReference type="GO" id="GO:0016209">
    <property type="term" value="F:antioxidant activity"/>
    <property type="evidence" value="ECO:0007669"/>
    <property type="project" value="InterPro"/>
</dbReference>
<dbReference type="Proteomes" id="UP000317369">
    <property type="component" value="Chromosome"/>
</dbReference>
<feature type="compositionally biased region" description="Polar residues" evidence="1">
    <location>
        <begin position="34"/>
        <end position="48"/>
    </location>
</feature>
<evidence type="ECO:0000313" key="5">
    <source>
        <dbReference type="Proteomes" id="UP000317369"/>
    </source>
</evidence>
<feature type="region of interest" description="Disordered" evidence="1">
    <location>
        <begin position="442"/>
        <end position="490"/>
    </location>
</feature>
<protein>
    <submittedName>
        <fullName evidence="4">Thiol-disulfide oxidoreductase ResA</fullName>
    </submittedName>
</protein>
<dbReference type="PANTHER" id="PTHR42852:SF17">
    <property type="entry name" value="THIOREDOXIN-LIKE PROTEIN HI_1115"/>
    <property type="match status" value="1"/>
</dbReference>
<feature type="signal peptide" evidence="2">
    <location>
        <begin position="1"/>
        <end position="26"/>
    </location>
</feature>
<dbReference type="AlphaFoldDB" id="A0A517YSK8"/>
<evidence type="ECO:0000256" key="2">
    <source>
        <dbReference type="SAM" id="SignalP"/>
    </source>
</evidence>
<feature type="compositionally biased region" description="Low complexity" evidence="1">
    <location>
        <begin position="464"/>
        <end position="473"/>
    </location>
</feature>
<dbReference type="SUPFAM" id="SSF52833">
    <property type="entry name" value="Thioredoxin-like"/>
    <property type="match status" value="1"/>
</dbReference>
<feature type="region of interest" description="Disordered" evidence="1">
    <location>
        <begin position="29"/>
        <end position="48"/>
    </location>
</feature>
<dbReference type="Gene3D" id="3.40.30.10">
    <property type="entry name" value="Glutaredoxin"/>
    <property type="match status" value="1"/>
</dbReference>
<reference evidence="4 5" key="1">
    <citation type="submission" date="2019-02" db="EMBL/GenBank/DDBJ databases">
        <title>Deep-cultivation of Planctomycetes and their phenomic and genomic characterization uncovers novel biology.</title>
        <authorList>
            <person name="Wiegand S."/>
            <person name="Jogler M."/>
            <person name="Boedeker C."/>
            <person name="Pinto D."/>
            <person name="Vollmers J."/>
            <person name="Rivas-Marin E."/>
            <person name="Kohn T."/>
            <person name="Peeters S.H."/>
            <person name="Heuer A."/>
            <person name="Rast P."/>
            <person name="Oberbeckmann S."/>
            <person name="Bunk B."/>
            <person name="Jeske O."/>
            <person name="Meyerdierks A."/>
            <person name="Storesund J.E."/>
            <person name="Kallscheuer N."/>
            <person name="Luecker S."/>
            <person name="Lage O.M."/>
            <person name="Pohl T."/>
            <person name="Merkel B.J."/>
            <person name="Hornburger P."/>
            <person name="Mueller R.-W."/>
            <person name="Bruemmer F."/>
            <person name="Labrenz M."/>
            <person name="Spormann A.M."/>
            <person name="Op den Camp H."/>
            <person name="Overmann J."/>
            <person name="Amann R."/>
            <person name="Jetten M.S.M."/>
            <person name="Mascher T."/>
            <person name="Medema M.H."/>
            <person name="Devos D.P."/>
            <person name="Kaster A.-K."/>
            <person name="Ovreas L."/>
            <person name="Rohde M."/>
            <person name="Galperin M.Y."/>
            <person name="Jogler C."/>
        </authorList>
    </citation>
    <scope>NUCLEOTIDE SEQUENCE [LARGE SCALE GENOMIC DNA]</scope>
    <source>
        <strain evidence="4 5">KS4</strain>
    </source>
</reference>
<feature type="region of interest" description="Disordered" evidence="1">
    <location>
        <begin position="277"/>
        <end position="307"/>
    </location>
</feature>
<name>A0A517YSK8_9BACT</name>
<gene>
    <name evidence="4" type="primary">resA_3</name>
    <name evidence="4" type="ORF">KS4_12720</name>
</gene>
<dbReference type="KEGG" id="pcor:KS4_12720"/>
<organism evidence="4 5">
    <name type="scientific">Poriferisphaera corsica</name>
    <dbReference type="NCBI Taxonomy" id="2528020"/>
    <lineage>
        <taxon>Bacteria</taxon>
        <taxon>Pseudomonadati</taxon>
        <taxon>Planctomycetota</taxon>
        <taxon>Phycisphaerae</taxon>
        <taxon>Phycisphaerales</taxon>
        <taxon>Phycisphaeraceae</taxon>
        <taxon>Poriferisphaera</taxon>
    </lineage>
</organism>
<evidence type="ECO:0000313" key="4">
    <source>
        <dbReference type="EMBL" id="QDU33227.1"/>
    </source>
</evidence>
<dbReference type="PROSITE" id="PS51352">
    <property type="entry name" value="THIOREDOXIN_2"/>
    <property type="match status" value="1"/>
</dbReference>
<dbReference type="InterPro" id="IPR000866">
    <property type="entry name" value="AhpC/TSA"/>
</dbReference>
<dbReference type="CDD" id="cd02966">
    <property type="entry name" value="TlpA_like_family"/>
    <property type="match status" value="1"/>
</dbReference>
<sequence precursor="true">MNSRSFTHTVLLVCTSLIAFNPHVIAQPAAPGSGASQQQNPQATHSQLQQRVEEAYKNINQYQATLQYHFESQSGRWKRDERGEFYFAFDRSTGRLKIDHPGVYVVIKDGTLYVRSDDFMGRYLETQAPDPLTYATLLEATTIKGEPLLSNPMLLALGFLIGEQPITELTEWTENAAEFLPPEAGDTHPRLRIDLYAASTIMKIDPSTFLIDSATDETDMSMMTGNANTSDFQRKHYKYIIEKQNEPLEDHLFDFDTQGGKSFSSFDTLVSDIFGSPGGAPTAGTSGTPGSAGSASQPQSPLIGTAPSDFTLKNLDDKDNALADLLEKNKVVILDFWATWCPPCRMALPEMEKLQKWADSTDLSLQIYAVNAGEDPYTVKDFWEQNNMTLPVLLDADGSVMDKYGINSIPQTFIIIDGKIEHIHAGYVENMSKELQNKIESLLAPKPEPEAVTPDAADTTQSDANPNSSPASSEPQAKPKKPKRAPAAPL</sequence>
<dbReference type="GO" id="GO:0016491">
    <property type="term" value="F:oxidoreductase activity"/>
    <property type="evidence" value="ECO:0007669"/>
    <property type="project" value="InterPro"/>
</dbReference>
<evidence type="ECO:0000256" key="1">
    <source>
        <dbReference type="SAM" id="MobiDB-lite"/>
    </source>
</evidence>
<keyword evidence="5" id="KW-1185">Reference proteome</keyword>
<dbReference type="InterPro" id="IPR036249">
    <property type="entry name" value="Thioredoxin-like_sf"/>
</dbReference>
<feature type="chain" id="PRO_5021947545" evidence="2">
    <location>
        <begin position="27"/>
        <end position="490"/>
    </location>
</feature>
<accession>A0A517YSK8</accession>